<name>A0A2P2NY99_RHIMU</name>
<accession>A0A2P2NY99</accession>
<protein>
    <submittedName>
        <fullName evidence="1">Uncharacterized protein</fullName>
    </submittedName>
</protein>
<organism evidence="1">
    <name type="scientific">Rhizophora mucronata</name>
    <name type="common">Asiatic mangrove</name>
    <dbReference type="NCBI Taxonomy" id="61149"/>
    <lineage>
        <taxon>Eukaryota</taxon>
        <taxon>Viridiplantae</taxon>
        <taxon>Streptophyta</taxon>
        <taxon>Embryophyta</taxon>
        <taxon>Tracheophyta</taxon>
        <taxon>Spermatophyta</taxon>
        <taxon>Magnoliopsida</taxon>
        <taxon>eudicotyledons</taxon>
        <taxon>Gunneridae</taxon>
        <taxon>Pentapetalae</taxon>
        <taxon>rosids</taxon>
        <taxon>fabids</taxon>
        <taxon>Malpighiales</taxon>
        <taxon>Rhizophoraceae</taxon>
        <taxon>Rhizophora</taxon>
    </lineage>
</organism>
<sequence>MASKKLDIQHGYTGPKNHSFKRKIFLLTCDVVFWCLILQKKS</sequence>
<reference evidence="1" key="1">
    <citation type="submission" date="2018-02" db="EMBL/GenBank/DDBJ databases">
        <title>Rhizophora mucronata_Transcriptome.</title>
        <authorList>
            <person name="Meera S.P."/>
            <person name="Sreeshan A."/>
            <person name="Augustine A."/>
        </authorList>
    </citation>
    <scope>NUCLEOTIDE SEQUENCE</scope>
    <source>
        <tissue evidence="1">Leaf</tissue>
    </source>
</reference>
<evidence type="ECO:0000313" key="1">
    <source>
        <dbReference type="EMBL" id="MBX47498.1"/>
    </source>
</evidence>
<dbReference type="AlphaFoldDB" id="A0A2P2NY99"/>
<proteinExistence type="predicted"/>
<dbReference type="EMBL" id="GGEC01067014">
    <property type="protein sequence ID" value="MBX47498.1"/>
    <property type="molecule type" value="Transcribed_RNA"/>
</dbReference>